<keyword evidence="2" id="KW-1185">Reference proteome</keyword>
<accession>A0A4U0R5H8</accession>
<protein>
    <submittedName>
        <fullName evidence="1">Uncharacterized protein</fullName>
    </submittedName>
</protein>
<dbReference type="Proteomes" id="UP000309747">
    <property type="component" value="Unassembled WGS sequence"/>
</dbReference>
<sequence>MGNDTMRAIGVDSATSCAPDPAFAESGMLCDGATLVQSAEDAPEATDALIDFIQQRYHDSQLNDLEELLRLAQEVDLHGGSGARSFYGAVGLLLRTRALLTAQIQEDESFLFPMMLSSERPRMTFLIH</sequence>
<dbReference type="OrthoDB" id="9797132at2"/>
<evidence type="ECO:0000313" key="2">
    <source>
        <dbReference type="Proteomes" id="UP000309747"/>
    </source>
</evidence>
<evidence type="ECO:0000313" key="1">
    <source>
        <dbReference type="EMBL" id="TJZ89946.1"/>
    </source>
</evidence>
<reference evidence="1 2" key="1">
    <citation type="submission" date="2019-04" db="EMBL/GenBank/DDBJ databases">
        <authorList>
            <person name="Li J."/>
        </authorList>
    </citation>
    <scope>NUCLEOTIDE SEQUENCE [LARGE SCALE GENOMIC DNA]</scope>
    <source>
        <strain evidence="1 2">KCTC 42687</strain>
    </source>
</reference>
<dbReference type="EMBL" id="SUNI01000023">
    <property type="protein sequence ID" value="TJZ89946.1"/>
    <property type="molecule type" value="Genomic_DNA"/>
</dbReference>
<organism evidence="1 2">
    <name type="scientific">Paracoccus gahaiensis</name>
    <dbReference type="NCBI Taxonomy" id="1706839"/>
    <lineage>
        <taxon>Bacteria</taxon>
        <taxon>Pseudomonadati</taxon>
        <taxon>Pseudomonadota</taxon>
        <taxon>Alphaproteobacteria</taxon>
        <taxon>Rhodobacterales</taxon>
        <taxon>Paracoccaceae</taxon>
        <taxon>Paracoccus</taxon>
    </lineage>
</organism>
<comment type="caution">
    <text evidence="1">The sequence shown here is derived from an EMBL/GenBank/DDBJ whole genome shotgun (WGS) entry which is preliminary data.</text>
</comment>
<proteinExistence type="predicted"/>
<dbReference type="AlphaFoldDB" id="A0A4U0R5H8"/>
<dbReference type="RefSeq" id="WP_136887309.1">
    <property type="nucleotide sequence ID" value="NZ_SUNI01000023.1"/>
</dbReference>
<name>A0A4U0R5H8_9RHOB</name>
<gene>
    <name evidence="1" type="ORF">FA743_17235</name>
</gene>